<name>A0A0A9EWS0_ARUDO</name>
<accession>A0A0A9EWS0</accession>
<organism evidence="1">
    <name type="scientific">Arundo donax</name>
    <name type="common">Giant reed</name>
    <name type="synonym">Donax arundinaceus</name>
    <dbReference type="NCBI Taxonomy" id="35708"/>
    <lineage>
        <taxon>Eukaryota</taxon>
        <taxon>Viridiplantae</taxon>
        <taxon>Streptophyta</taxon>
        <taxon>Embryophyta</taxon>
        <taxon>Tracheophyta</taxon>
        <taxon>Spermatophyta</taxon>
        <taxon>Magnoliopsida</taxon>
        <taxon>Liliopsida</taxon>
        <taxon>Poales</taxon>
        <taxon>Poaceae</taxon>
        <taxon>PACMAD clade</taxon>
        <taxon>Arundinoideae</taxon>
        <taxon>Arundineae</taxon>
        <taxon>Arundo</taxon>
    </lineage>
</organism>
<protein>
    <submittedName>
        <fullName evidence="1">Uncharacterized protein</fullName>
    </submittedName>
</protein>
<evidence type="ECO:0000313" key="1">
    <source>
        <dbReference type="EMBL" id="JAE04532.1"/>
    </source>
</evidence>
<proteinExistence type="predicted"/>
<dbReference type="EMBL" id="GBRH01193364">
    <property type="protein sequence ID" value="JAE04532.1"/>
    <property type="molecule type" value="Transcribed_RNA"/>
</dbReference>
<sequence length="37" mass="4049">MSSSKLYVATCTAVMRMSVTAGSRRRSTLRLSTRVPS</sequence>
<reference evidence="1" key="2">
    <citation type="journal article" date="2015" name="Data Brief">
        <title>Shoot transcriptome of the giant reed, Arundo donax.</title>
        <authorList>
            <person name="Barrero R.A."/>
            <person name="Guerrero F.D."/>
            <person name="Moolhuijzen P."/>
            <person name="Goolsby J.A."/>
            <person name="Tidwell J."/>
            <person name="Bellgard S.E."/>
            <person name="Bellgard M.I."/>
        </authorList>
    </citation>
    <scope>NUCLEOTIDE SEQUENCE</scope>
    <source>
        <tissue evidence="1">Shoot tissue taken approximately 20 cm above the soil surface</tissue>
    </source>
</reference>
<reference evidence="1" key="1">
    <citation type="submission" date="2014-09" db="EMBL/GenBank/DDBJ databases">
        <authorList>
            <person name="Magalhaes I.L.F."/>
            <person name="Oliveira U."/>
            <person name="Santos F.R."/>
            <person name="Vidigal T.H.D.A."/>
            <person name="Brescovit A.D."/>
            <person name="Santos A.J."/>
        </authorList>
    </citation>
    <scope>NUCLEOTIDE SEQUENCE</scope>
    <source>
        <tissue evidence="1">Shoot tissue taken approximately 20 cm above the soil surface</tissue>
    </source>
</reference>
<dbReference type="AlphaFoldDB" id="A0A0A9EWS0"/>